<dbReference type="InParanoid" id="F0VMQ1"/>
<dbReference type="GeneID" id="13446714"/>
<feature type="transmembrane region" description="Helical" evidence="2">
    <location>
        <begin position="639"/>
        <end position="660"/>
    </location>
</feature>
<accession>F0VMQ1</accession>
<feature type="transmembrane region" description="Helical" evidence="2">
    <location>
        <begin position="410"/>
        <end position="441"/>
    </location>
</feature>
<feature type="transmembrane region" description="Helical" evidence="2">
    <location>
        <begin position="6"/>
        <end position="28"/>
    </location>
</feature>
<protein>
    <submittedName>
        <fullName evidence="3">Putative lysosomal cobalamin transporter,related</fullName>
    </submittedName>
</protein>
<feature type="transmembrane region" description="Helical" evidence="2">
    <location>
        <begin position="681"/>
        <end position="701"/>
    </location>
</feature>
<feature type="transmembrane region" description="Helical" evidence="2">
    <location>
        <begin position="761"/>
        <end position="782"/>
    </location>
</feature>
<dbReference type="RefSeq" id="XP_003885025.1">
    <property type="nucleotide sequence ID" value="XM_003884976.1"/>
</dbReference>
<evidence type="ECO:0000256" key="1">
    <source>
        <dbReference type="SAM" id="MobiDB-lite"/>
    </source>
</evidence>
<feature type="transmembrane region" description="Helical" evidence="2">
    <location>
        <begin position="285"/>
        <end position="307"/>
    </location>
</feature>
<feature type="compositionally biased region" description="Low complexity" evidence="1">
    <location>
        <begin position="145"/>
        <end position="160"/>
    </location>
</feature>
<dbReference type="InterPro" id="IPR050854">
    <property type="entry name" value="LMBD1_LysCbl_Transport"/>
</dbReference>
<dbReference type="PANTHER" id="PTHR16130">
    <property type="entry name" value="LYSOSOMAL COBALAMIN TRANSPORTER-RELATED"/>
    <property type="match status" value="1"/>
</dbReference>
<dbReference type="PANTHER" id="PTHR16130:SF2">
    <property type="entry name" value="LYSOSOMAL COBALAMIN TRANSPORT ESCORT PROTEIN LMBD1"/>
    <property type="match status" value="1"/>
</dbReference>
<dbReference type="EMBL" id="FR823392">
    <property type="protein sequence ID" value="CBZ54997.1"/>
    <property type="molecule type" value="Genomic_DNA"/>
</dbReference>
<dbReference type="VEuPathDB" id="ToxoDB:NCLIV_054240"/>
<dbReference type="OMA" id="CRMSFFA"/>
<dbReference type="AlphaFoldDB" id="F0VMQ1"/>
<sequence>MSLLLGGWVYAAAAGALLLLSGSIYWYYVRRKASNPVAFLAFSATLTAALLLCLLVPLDILVVSRLPEGALAAGAFPDALATPAAFASPFNSRGLTFMDMPAETKAAGAEKDLDTKGGRRLSAVDIRGNSVASPASDPLIPQNTPPASLSSPSLSRSPFPEGLRDRLSDFSDPPHGSAARRLAAEEPLPSPSAPSPSSPSSPQSSPSSPSSSSSFSLSARPHKDVEAGAARLPSFSFSDQAGPFGFETPPQIDFSGAALLHRLQSGAVTVELPPLALDALSLKQLYVSLFSLLLFLTYAAVPFAFFYSRQLQSLKAEFGRGRSYDVDTPVVPPFTVACAAAQRTLIFVVLLLLFLSLCLTQRPSFRQPSSPPSTHAGDKAGVEAAAASVDYVLRYTAALFDLDHSGADSLLFVVSALLAFGQLGWVLAGAYGMAALPVLWLRGRMTPQQQQREVQREVAEIREQQRQLQLAACGGDARWAHAVPVGPRKFTLEDPRKGATRFLFVQSKYVNAGDGASLTAMSEKDRAKLLELRTQQQQFTERTYRLQEEEQQQSGCLAFLYRGVLLPFRWTFGVVFFVLSLVAAGALFLALFQRLEFSRCTYSCGFVLDDDATAQRDSVFFNPLDELLVHLSQFFPADFLLVGVYIALLFLCLLYGIFSLRLRICTKTCEPVRRGRTPPESLLILCFLLVHFLLAASLALLSMAPRYASFGAQTFSPSNGSDPIPCSLQATATGEETSCRMSFFAAVFSRAAIAYPSFANFFFFSNWVFLGIYALCVLHCLLTRRKQPYLSDRWLEADESADESLGVEASRAFALSGAQDSLRVLGRRGAKEEETLKLLATCDEACV</sequence>
<reference evidence="4" key="1">
    <citation type="journal article" date="2012" name="PLoS Pathog.">
        <title>Comparative genomics of the apicomplexan parasites Toxoplasma gondii and Neospora caninum: Coccidia differing in host range and transmission strategy.</title>
        <authorList>
            <person name="Reid A.J."/>
            <person name="Vermont S.J."/>
            <person name="Cotton J.A."/>
            <person name="Harris D."/>
            <person name="Hill-Cawthorne G.A."/>
            <person name="Konen-Waisman S."/>
            <person name="Latham S.M."/>
            <person name="Mourier T."/>
            <person name="Norton R."/>
            <person name="Quail M.A."/>
            <person name="Sanders M."/>
            <person name="Shanmugam D."/>
            <person name="Sohal A."/>
            <person name="Wasmuth J.D."/>
            <person name="Brunk B."/>
            <person name="Grigg M.E."/>
            <person name="Howard J.C."/>
            <person name="Parkinson J."/>
            <person name="Roos D.S."/>
            <person name="Trees A.J."/>
            <person name="Berriman M."/>
            <person name="Pain A."/>
            <person name="Wastling J.M."/>
        </authorList>
    </citation>
    <scope>NUCLEOTIDE SEQUENCE [LARGE SCALE GENOMIC DNA]</scope>
    <source>
        <strain evidence="4">Liverpool</strain>
    </source>
</reference>
<keyword evidence="2" id="KW-1133">Transmembrane helix</keyword>
<dbReference type="eggNOG" id="ENOG502QQ2T">
    <property type="taxonomic scope" value="Eukaryota"/>
</dbReference>
<feature type="transmembrane region" description="Helical" evidence="2">
    <location>
        <begin position="344"/>
        <end position="362"/>
    </location>
</feature>
<keyword evidence="4" id="KW-1185">Reference proteome</keyword>
<dbReference type="GO" id="GO:0072665">
    <property type="term" value="P:protein localization to vacuole"/>
    <property type="evidence" value="ECO:0007669"/>
    <property type="project" value="TreeGrafter"/>
</dbReference>
<feature type="region of interest" description="Disordered" evidence="1">
    <location>
        <begin position="127"/>
        <end position="220"/>
    </location>
</feature>
<dbReference type="OrthoDB" id="347187at2759"/>
<organism evidence="3 4">
    <name type="scientific">Neospora caninum (strain Liverpool)</name>
    <dbReference type="NCBI Taxonomy" id="572307"/>
    <lineage>
        <taxon>Eukaryota</taxon>
        <taxon>Sar</taxon>
        <taxon>Alveolata</taxon>
        <taxon>Apicomplexa</taxon>
        <taxon>Conoidasida</taxon>
        <taxon>Coccidia</taxon>
        <taxon>Eucoccidiorida</taxon>
        <taxon>Eimeriorina</taxon>
        <taxon>Sarcocystidae</taxon>
        <taxon>Neospora</taxon>
    </lineage>
</organism>
<dbReference type="GO" id="GO:0005774">
    <property type="term" value="C:vacuolar membrane"/>
    <property type="evidence" value="ECO:0007669"/>
    <property type="project" value="TreeGrafter"/>
</dbReference>
<feature type="transmembrane region" description="Helical" evidence="2">
    <location>
        <begin position="570"/>
        <end position="592"/>
    </location>
</feature>
<name>F0VMQ1_NEOCL</name>
<dbReference type="Proteomes" id="UP000007494">
    <property type="component" value="Chromosome XI"/>
</dbReference>
<feature type="compositionally biased region" description="Pro residues" evidence="1">
    <location>
        <begin position="188"/>
        <end position="199"/>
    </location>
</feature>
<evidence type="ECO:0000256" key="2">
    <source>
        <dbReference type="SAM" id="Phobius"/>
    </source>
</evidence>
<keyword evidence="2" id="KW-0472">Membrane</keyword>
<feature type="compositionally biased region" description="Low complexity" evidence="1">
    <location>
        <begin position="200"/>
        <end position="218"/>
    </location>
</feature>
<evidence type="ECO:0000313" key="3">
    <source>
        <dbReference type="EMBL" id="CBZ54997.1"/>
    </source>
</evidence>
<dbReference type="FunCoup" id="F0VMQ1">
    <property type="interactions" value="67"/>
</dbReference>
<feature type="transmembrane region" description="Helical" evidence="2">
    <location>
        <begin position="37"/>
        <end position="58"/>
    </location>
</feature>
<keyword evidence="2" id="KW-0812">Transmembrane</keyword>
<evidence type="ECO:0000313" key="4">
    <source>
        <dbReference type="Proteomes" id="UP000007494"/>
    </source>
</evidence>
<proteinExistence type="predicted"/>
<gene>
    <name evidence="3" type="ORF">NCLIV_054240</name>
</gene>